<evidence type="ECO:0000313" key="1">
    <source>
        <dbReference type="EMBL" id="AND28379.1"/>
    </source>
</evidence>
<proteinExistence type="predicted"/>
<organism evidence="1">
    <name type="scientific">Bacillus thuringiensis subsp. israelensis</name>
    <dbReference type="NCBI Taxonomy" id="1430"/>
    <lineage>
        <taxon>Bacteria</taxon>
        <taxon>Bacillati</taxon>
        <taxon>Bacillota</taxon>
        <taxon>Bacilli</taxon>
        <taxon>Bacillales</taxon>
        <taxon>Bacillaceae</taxon>
        <taxon>Bacillus</taxon>
        <taxon>Bacillus cereus group</taxon>
    </lineage>
</organism>
<geneLocation type="plasmid" evidence="1">
    <name>pAM65-52-2-350K</name>
</geneLocation>
<reference evidence="1" key="1">
    <citation type="journal article" date="2017" name="Res. Microbiol.">
        <title>Comparative genomics of extrachromosomal elements in Bacillus thuringiensis subsp. israelensis.</title>
        <authorList>
            <person name="Bolotin A."/>
            <person name="Gillis A."/>
            <person name="Sanchis V."/>
            <person name="Nielsen-LeRoux C."/>
            <person name="Mahillon J."/>
            <person name="Lereclus D."/>
            <person name="Sorokin A."/>
        </authorList>
    </citation>
    <scope>NUCLEOTIDE SEQUENCE</scope>
    <source>
        <strain evidence="1">AM65-52</strain>
        <plasmid evidence="1">pAM65-52-2-350K</plasmid>
    </source>
</reference>
<dbReference type="AlphaFoldDB" id="A0A160LJL9"/>
<sequence>MFDNIQIAHQEVVNNRHELVLENHLPSVYIIPRELFPQGVKRIPLGDIVNFIEWRIFPKEREDCKKLLKQLGLREYDPLEIAKRTKASLVEDGWWIAFSDTDTFEKDTVRGKMGYPRWN</sequence>
<keyword evidence="1" id="KW-0614">Plasmid</keyword>
<gene>
    <name evidence="1" type="ORF">ATN07_30995</name>
</gene>
<protein>
    <submittedName>
        <fullName evidence="1">Uncharacterized protein</fullName>
    </submittedName>
</protein>
<name>A0A160LJL9_BACTI</name>
<dbReference type="EMBL" id="CP013277">
    <property type="protein sequence ID" value="AND28379.1"/>
    <property type="molecule type" value="Genomic_DNA"/>
</dbReference>
<accession>A0A160LJL9</accession>